<dbReference type="Proteomes" id="UP000774000">
    <property type="component" value="Unassembled WGS sequence"/>
</dbReference>
<dbReference type="GO" id="GO:0120147">
    <property type="term" value="F:formylglycine-generating oxidase activity"/>
    <property type="evidence" value="ECO:0007669"/>
    <property type="project" value="TreeGrafter"/>
</dbReference>
<dbReference type="InterPro" id="IPR044060">
    <property type="entry name" value="Bacterial_rp_domain"/>
</dbReference>
<keyword evidence="1" id="KW-0732">Signal</keyword>
<dbReference type="Gene3D" id="2.60.40.10">
    <property type="entry name" value="Immunoglobulins"/>
    <property type="match status" value="1"/>
</dbReference>
<dbReference type="PROSITE" id="PS51257">
    <property type="entry name" value="PROKAR_LIPOPROTEIN"/>
    <property type="match status" value="1"/>
</dbReference>
<dbReference type="InterPro" id="IPR013783">
    <property type="entry name" value="Ig-like_fold"/>
</dbReference>
<evidence type="ECO:0000256" key="1">
    <source>
        <dbReference type="SAM" id="SignalP"/>
    </source>
</evidence>
<feature type="signal peptide" evidence="1">
    <location>
        <begin position="1"/>
        <end position="23"/>
    </location>
</feature>
<sequence length="538" mass="58309">MKKKRITILVLSLILLLGLVGCSDDDSVKKYNLTVEPKTDGTGEVTVEPLKDKYEEGKEVTLTPNGKGEHNFDHWEGSGYDGNTDNPLILEMTSDITLVAVFKDSIAPSSPTIEGISAGKYNSNQTFTISGVNEAKIEYSTDGGTSWTEYSSEVTLSEEKTYDLVARQTDEAGNTSSNTATITVTIDKTAPDWTTGPNITTTADTSSVGISAQVDEGGTVYYKVIFDGITKLTASEVKSAGNSTSISADIEKEITIDSLNAGTKYDIFFVAEDNAGNLQSDSIVKKVDVSTTITAPEMVTVLSGTAADGSTSIDYDIEMGKYEITHAEFIKFLNSAGVTSDGSYEGKEIIDMDAIDCAVGYDDRFYFAGSGKAKVENTPVIEVTWYGAVAYYNWLSEHEGLTPAYDLNNWELKTSDKSVLEGYRLPTANEWWYAARGGADGDNTTYAGSDNIDEVAWYGEDWNIGSTHPVGELKANELGIYDISGNVWEWSNTPYGSSRVVLGGSWGSDAVSCEVDNFYASDPSFGDFYRGFRLTKTK</sequence>
<feature type="domain" description="Bacterial repeat" evidence="3">
    <location>
        <begin position="31"/>
        <end position="104"/>
    </location>
</feature>
<dbReference type="InterPro" id="IPR042095">
    <property type="entry name" value="SUMF_sf"/>
</dbReference>
<dbReference type="EMBL" id="JAFBDQ010000016">
    <property type="protein sequence ID" value="MBM7557755.1"/>
    <property type="molecule type" value="Genomic_DNA"/>
</dbReference>
<dbReference type="InterPro" id="IPR005532">
    <property type="entry name" value="SUMF_dom"/>
</dbReference>
<proteinExistence type="predicted"/>
<organism evidence="4 5">
    <name type="scientific">Halanaerobacter jeridensis</name>
    <dbReference type="NCBI Taxonomy" id="706427"/>
    <lineage>
        <taxon>Bacteria</taxon>
        <taxon>Bacillati</taxon>
        <taxon>Bacillota</taxon>
        <taxon>Clostridia</taxon>
        <taxon>Halanaerobiales</taxon>
        <taxon>Halobacteroidaceae</taxon>
        <taxon>Halanaerobacter</taxon>
    </lineage>
</organism>
<feature type="domain" description="Sulfatase-modifying factor enzyme-like" evidence="2">
    <location>
        <begin position="318"/>
        <end position="534"/>
    </location>
</feature>
<keyword evidence="5" id="KW-1185">Reference proteome</keyword>
<protein>
    <submittedName>
        <fullName evidence="4">Formylglycine-generating enzyme required for sulfatase activity</fullName>
    </submittedName>
</protein>
<comment type="caution">
    <text evidence="4">The sequence shown here is derived from an EMBL/GenBank/DDBJ whole genome shotgun (WGS) entry which is preliminary data.</text>
</comment>
<dbReference type="Pfam" id="PF03781">
    <property type="entry name" value="FGE-sulfatase"/>
    <property type="match status" value="1"/>
</dbReference>
<gene>
    <name evidence="4" type="ORF">JOC47_002621</name>
</gene>
<name>A0A938XUH9_9FIRM</name>
<dbReference type="Gene3D" id="3.90.1580.10">
    <property type="entry name" value="paralog of FGE (formylglycine-generating enzyme)"/>
    <property type="match status" value="1"/>
</dbReference>
<dbReference type="RefSeq" id="WP_204702500.1">
    <property type="nucleotide sequence ID" value="NZ_JAFBDQ010000016.1"/>
</dbReference>
<evidence type="ECO:0000313" key="5">
    <source>
        <dbReference type="Proteomes" id="UP000774000"/>
    </source>
</evidence>
<dbReference type="InterPro" id="IPR051043">
    <property type="entry name" value="Sulfatase_Mod_Factor_Kinase"/>
</dbReference>
<feature type="chain" id="PRO_5037900291" evidence="1">
    <location>
        <begin position="24"/>
        <end position="538"/>
    </location>
</feature>
<dbReference type="AlphaFoldDB" id="A0A938XUH9"/>
<dbReference type="InterPro" id="IPR016187">
    <property type="entry name" value="CTDL_fold"/>
</dbReference>
<accession>A0A938XUH9</accession>
<dbReference type="PANTHER" id="PTHR23150">
    <property type="entry name" value="SULFATASE MODIFYING FACTOR 1, 2"/>
    <property type="match status" value="1"/>
</dbReference>
<reference evidence="4" key="1">
    <citation type="submission" date="2021-01" db="EMBL/GenBank/DDBJ databases">
        <title>Genomic Encyclopedia of Type Strains, Phase IV (KMG-IV): sequencing the most valuable type-strain genomes for metagenomic binning, comparative biology and taxonomic classification.</title>
        <authorList>
            <person name="Goeker M."/>
        </authorList>
    </citation>
    <scope>NUCLEOTIDE SEQUENCE</scope>
    <source>
        <strain evidence="4">DSM 23230</strain>
    </source>
</reference>
<evidence type="ECO:0000259" key="3">
    <source>
        <dbReference type="Pfam" id="PF18998"/>
    </source>
</evidence>
<dbReference type="Pfam" id="PF18998">
    <property type="entry name" value="Flg_new_2"/>
    <property type="match status" value="1"/>
</dbReference>
<dbReference type="PANTHER" id="PTHR23150:SF19">
    <property type="entry name" value="FORMYLGLYCINE-GENERATING ENZYME"/>
    <property type="match status" value="1"/>
</dbReference>
<dbReference type="SUPFAM" id="SSF56436">
    <property type="entry name" value="C-type lectin-like"/>
    <property type="match status" value="1"/>
</dbReference>
<evidence type="ECO:0000313" key="4">
    <source>
        <dbReference type="EMBL" id="MBM7557755.1"/>
    </source>
</evidence>
<evidence type="ECO:0000259" key="2">
    <source>
        <dbReference type="Pfam" id="PF03781"/>
    </source>
</evidence>